<feature type="domain" description="PAS" evidence="6">
    <location>
        <begin position="252"/>
        <end position="300"/>
    </location>
</feature>
<dbReference type="InterPro" id="IPR035965">
    <property type="entry name" value="PAS-like_dom_sf"/>
</dbReference>
<dbReference type="Gene3D" id="3.30.450.20">
    <property type="entry name" value="PAS domain"/>
    <property type="match status" value="2"/>
</dbReference>
<comment type="catalytic activity">
    <reaction evidence="1">
        <text>ATP + protein L-histidine = ADP + protein N-phospho-L-histidine.</text>
        <dbReference type="EC" id="2.7.13.3"/>
    </reaction>
</comment>
<protein>
    <recommendedName>
        <fullName evidence="2">histidine kinase</fullName>
        <ecNumber evidence="2">2.7.13.3</ecNumber>
    </recommendedName>
</protein>
<dbReference type="SUPFAM" id="SSF55785">
    <property type="entry name" value="PYP-like sensor domain (PAS domain)"/>
    <property type="match status" value="1"/>
</dbReference>
<dbReference type="AlphaFoldDB" id="A0A2G6MU13"/>
<keyword evidence="4" id="KW-0812">Transmembrane</keyword>
<evidence type="ECO:0000259" key="6">
    <source>
        <dbReference type="PROSITE" id="PS50112"/>
    </source>
</evidence>
<dbReference type="CDD" id="cd00082">
    <property type="entry name" value="HisKA"/>
    <property type="match status" value="1"/>
</dbReference>
<dbReference type="InterPro" id="IPR005467">
    <property type="entry name" value="His_kinase_dom"/>
</dbReference>
<organism evidence="7 8">
    <name type="scientific">Desulfobacter postgatei</name>
    <dbReference type="NCBI Taxonomy" id="2293"/>
    <lineage>
        <taxon>Bacteria</taxon>
        <taxon>Pseudomonadati</taxon>
        <taxon>Thermodesulfobacteriota</taxon>
        <taxon>Desulfobacteria</taxon>
        <taxon>Desulfobacterales</taxon>
        <taxon>Desulfobacteraceae</taxon>
        <taxon>Desulfobacter</taxon>
    </lineage>
</organism>
<dbReference type="InterPro" id="IPR036890">
    <property type="entry name" value="HATPase_C_sf"/>
</dbReference>
<dbReference type="SMART" id="SM00388">
    <property type="entry name" value="HisKA"/>
    <property type="match status" value="1"/>
</dbReference>
<comment type="caution">
    <text evidence="7">The sequence shown here is derived from an EMBL/GenBank/DDBJ whole genome shotgun (WGS) entry which is preliminary data.</text>
</comment>
<evidence type="ECO:0000313" key="8">
    <source>
        <dbReference type="Proteomes" id="UP000231203"/>
    </source>
</evidence>
<dbReference type="InterPro" id="IPR000014">
    <property type="entry name" value="PAS"/>
</dbReference>
<dbReference type="PANTHER" id="PTHR43065:SF42">
    <property type="entry name" value="TWO-COMPONENT SENSOR PPRA"/>
    <property type="match status" value="1"/>
</dbReference>
<dbReference type="InterPro" id="IPR003661">
    <property type="entry name" value="HisK_dim/P_dom"/>
</dbReference>
<accession>A0A2G6MU13</accession>
<keyword evidence="4" id="KW-0472">Membrane</keyword>
<dbReference type="CDD" id="cd00130">
    <property type="entry name" value="PAS"/>
    <property type="match status" value="1"/>
</dbReference>
<dbReference type="PANTHER" id="PTHR43065">
    <property type="entry name" value="SENSOR HISTIDINE KINASE"/>
    <property type="match status" value="1"/>
</dbReference>
<proteinExistence type="predicted"/>
<dbReference type="InterPro" id="IPR036097">
    <property type="entry name" value="HisK_dim/P_sf"/>
</dbReference>
<feature type="domain" description="Histidine kinase" evidence="5">
    <location>
        <begin position="389"/>
        <end position="612"/>
    </location>
</feature>
<dbReference type="SMART" id="SM00387">
    <property type="entry name" value="HATPase_c"/>
    <property type="match status" value="1"/>
</dbReference>
<dbReference type="Pfam" id="PF02518">
    <property type="entry name" value="HATPase_c"/>
    <property type="match status" value="1"/>
</dbReference>
<dbReference type="InterPro" id="IPR003594">
    <property type="entry name" value="HATPase_dom"/>
</dbReference>
<evidence type="ECO:0000256" key="2">
    <source>
        <dbReference type="ARBA" id="ARBA00012438"/>
    </source>
</evidence>
<dbReference type="Pfam" id="PF00512">
    <property type="entry name" value="HisKA"/>
    <property type="match status" value="1"/>
</dbReference>
<name>A0A2G6MU13_9BACT</name>
<evidence type="ECO:0000256" key="4">
    <source>
        <dbReference type="SAM" id="Phobius"/>
    </source>
</evidence>
<keyword evidence="4" id="KW-1133">Transmembrane helix</keyword>
<evidence type="ECO:0000256" key="3">
    <source>
        <dbReference type="ARBA" id="ARBA00022553"/>
    </source>
</evidence>
<feature type="transmembrane region" description="Helical" evidence="4">
    <location>
        <begin position="16"/>
        <end position="37"/>
    </location>
</feature>
<dbReference type="EMBL" id="PDTI01000003">
    <property type="protein sequence ID" value="PIE63481.1"/>
    <property type="molecule type" value="Genomic_DNA"/>
</dbReference>
<dbReference type="GO" id="GO:0000155">
    <property type="term" value="F:phosphorelay sensor kinase activity"/>
    <property type="evidence" value="ECO:0007669"/>
    <property type="project" value="InterPro"/>
</dbReference>
<dbReference type="Gene3D" id="3.30.565.10">
    <property type="entry name" value="Histidine kinase-like ATPase, C-terminal domain"/>
    <property type="match status" value="1"/>
</dbReference>
<dbReference type="PRINTS" id="PR00344">
    <property type="entry name" value="BCTRLSENSOR"/>
</dbReference>
<gene>
    <name evidence="7" type="ORF">CSA25_00135</name>
</gene>
<dbReference type="PROSITE" id="PS50109">
    <property type="entry name" value="HIS_KIN"/>
    <property type="match status" value="1"/>
</dbReference>
<dbReference type="InterPro" id="IPR004358">
    <property type="entry name" value="Sig_transdc_His_kin-like_C"/>
</dbReference>
<dbReference type="SUPFAM" id="SSF55874">
    <property type="entry name" value="ATPase domain of HSP90 chaperone/DNA topoisomerase II/histidine kinase"/>
    <property type="match status" value="1"/>
</dbReference>
<dbReference type="PROSITE" id="PS50112">
    <property type="entry name" value="PAS"/>
    <property type="match status" value="1"/>
</dbReference>
<dbReference type="Pfam" id="PF13426">
    <property type="entry name" value="PAS_9"/>
    <property type="match status" value="1"/>
</dbReference>
<dbReference type="Proteomes" id="UP000231203">
    <property type="component" value="Unassembled WGS sequence"/>
</dbReference>
<reference evidence="7 8" key="1">
    <citation type="submission" date="2017-10" db="EMBL/GenBank/DDBJ databases">
        <title>Novel microbial diversity and functional potential in the marine mammal oral microbiome.</title>
        <authorList>
            <person name="Dudek N.K."/>
            <person name="Sun C.L."/>
            <person name="Burstein D."/>
            <person name="Kantor R.S."/>
            <person name="Aliaga Goltsman D.S."/>
            <person name="Bik E.M."/>
            <person name="Thomas B.C."/>
            <person name="Banfield J.F."/>
            <person name="Relman D.A."/>
        </authorList>
    </citation>
    <scope>NUCLEOTIDE SEQUENCE [LARGE SCALE GENOMIC DNA]</scope>
    <source>
        <strain evidence="7">DOLJORAL78_47_202</strain>
    </source>
</reference>
<dbReference type="Gene3D" id="1.10.287.130">
    <property type="match status" value="1"/>
</dbReference>
<dbReference type="NCBIfam" id="TIGR00229">
    <property type="entry name" value="sensory_box"/>
    <property type="match status" value="1"/>
</dbReference>
<keyword evidence="3" id="KW-0597">Phosphoprotein</keyword>
<evidence type="ECO:0000313" key="7">
    <source>
        <dbReference type="EMBL" id="PIE63481.1"/>
    </source>
</evidence>
<dbReference type="EC" id="2.7.13.3" evidence="2"/>
<dbReference type="SMART" id="SM00091">
    <property type="entry name" value="PAS"/>
    <property type="match status" value="1"/>
</dbReference>
<dbReference type="SUPFAM" id="SSF47384">
    <property type="entry name" value="Homodimeric domain of signal transducing histidine kinase"/>
    <property type="match status" value="1"/>
</dbReference>
<sequence length="638" mass="72952">MNIVKTIRFSIFRNRLAFNLIMPVFIVSLLIVGWVAANKQVDMLTQATISAYQKAELEIVRVAARSISIYINDQIHLHNFNDINRFEQNILKLFIKPIKLLQSGDAWIYAPDHVVFDLSEDFPDEYKGKSMDQIFHIQKELGASHFENMVHAVKNSQEGVGWYIWLPEKGREIAAWTPVKVGDYTWSIGLSVPLPEVLVYTGAGKQIRTIKLTMSIATIASLVFLTAWGCGAWLKERVAEELRQREKDIHKTTVRYKSIIQTVIDGFWLTDLNGKLLEVNDACCRMSGYNETELLSMHIVDLEGNMNQDEVAAKIDEVKHLGYSRFETKHRRKSGACYDVEVTAQYLVDENEKLFIISRDISERKQMEELESQLIQAQKMESVGRLAGGVAHDFNNMLSIILGNVELMQDDIDQGNPLRSKVYEIQKAAQRSADLTRQLLTFARRQKINPKIINLNHTIEGMLKILKRLIGEDIDLLWRPKKHLWSVKIDTSQINQVLANLCVNARDAIKDTGKVTIETDNICFDEDYCRRHRGFIPGEFVLIAFSDNGCGMDKETINNLFEPFFTTKSRGKGTGLGLAIIYGIIKQHNGFVNIYSEPEQGTTFKLYLPRHEKCEEQESVVIKEKSRKGFETILLVED</sequence>
<evidence type="ECO:0000259" key="5">
    <source>
        <dbReference type="PROSITE" id="PS50109"/>
    </source>
</evidence>
<evidence type="ECO:0000256" key="1">
    <source>
        <dbReference type="ARBA" id="ARBA00000085"/>
    </source>
</evidence>